<organism evidence="2">
    <name type="scientific">uncultured Aureispira sp</name>
    <dbReference type="NCBI Taxonomy" id="1331704"/>
    <lineage>
        <taxon>Bacteria</taxon>
        <taxon>Pseudomonadati</taxon>
        <taxon>Bacteroidota</taxon>
        <taxon>Saprospiria</taxon>
        <taxon>Saprospirales</taxon>
        <taxon>Saprospiraceae</taxon>
        <taxon>Aureispira</taxon>
        <taxon>environmental samples</taxon>
    </lineage>
</organism>
<gene>
    <name evidence="2" type="ORF">HELGO_WM18950</name>
</gene>
<evidence type="ECO:0000256" key="1">
    <source>
        <dbReference type="SAM" id="SignalP"/>
    </source>
</evidence>
<sequence length="364" mass="41858">MLRILLLLLLSTALQAMPIEPIVVTEQTLQINGEQRFFFAFETGDEMVLDLSMLKGKFVKEFEILVYKGSTKYQVLKIETLKRKKIRVFERAIYEFRIKSGGAKQIYFKIERIPHSEARIDFDTYVEWRTITDTIRRNYSEKTTTVYDTSYVAKYRRVLQKTDLDVVELANQEERVHARTNLTNSNSNSLTFNLPPSIRKDLLEQEVVGWAYWIGVGQEGTENYNKELKRFLQMFAMKVVAKKNMLAGLALGTYAVVLNPPKGENIQYQLSVEHKGTVVKVASGDVTSAFGRETQALGGRVQLDLTNDNIINGLNVGFKIAAVVERKIYRMEGYQVRKVRALELKDIKGRVLLREREVPVINAW</sequence>
<evidence type="ECO:0000313" key="2">
    <source>
        <dbReference type="EMBL" id="CAA6822799.1"/>
    </source>
</evidence>
<dbReference type="EMBL" id="CACVAQ010000320">
    <property type="protein sequence ID" value="CAA6822799.1"/>
    <property type="molecule type" value="Genomic_DNA"/>
</dbReference>
<keyword evidence="1" id="KW-0732">Signal</keyword>
<accession>A0A6S6U7X3</accession>
<name>A0A6S6U7X3_9BACT</name>
<feature type="signal peptide" evidence="1">
    <location>
        <begin position="1"/>
        <end position="16"/>
    </location>
</feature>
<protein>
    <submittedName>
        <fullName evidence="2">Uncharacterized protein</fullName>
    </submittedName>
</protein>
<proteinExistence type="predicted"/>
<dbReference type="AlphaFoldDB" id="A0A6S6U7X3"/>
<feature type="chain" id="PRO_5027561493" evidence="1">
    <location>
        <begin position="17"/>
        <end position="364"/>
    </location>
</feature>
<reference evidence="2" key="1">
    <citation type="submission" date="2020-01" db="EMBL/GenBank/DDBJ databases">
        <authorList>
            <person name="Meier V. D."/>
            <person name="Meier V D."/>
        </authorList>
    </citation>
    <scope>NUCLEOTIDE SEQUENCE</scope>
    <source>
        <strain evidence="2">HLG_WM_MAG_10</strain>
    </source>
</reference>